<organism evidence="2 3">
    <name type="scientific">Ceriporiopsis subvermispora (strain B)</name>
    <name type="common">White-rot fungus</name>
    <name type="synonym">Gelatoporia subvermispora</name>
    <dbReference type="NCBI Taxonomy" id="914234"/>
    <lineage>
        <taxon>Eukaryota</taxon>
        <taxon>Fungi</taxon>
        <taxon>Dikarya</taxon>
        <taxon>Basidiomycota</taxon>
        <taxon>Agaricomycotina</taxon>
        <taxon>Agaricomycetes</taxon>
        <taxon>Polyporales</taxon>
        <taxon>Gelatoporiaceae</taxon>
        <taxon>Gelatoporia</taxon>
    </lineage>
</organism>
<dbReference type="OrthoDB" id="2803445at2759"/>
<evidence type="ECO:0000313" key="2">
    <source>
        <dbReference type="EMBL" id="EMD37319.1"/>
    </source>
</evidence>
<dbReference type="Proteomes" id="UP000016930">
    <property type="component" value="Unassembled WGS sequence"/>
</dbReference>
<reference evidence="2 3" key="1">
    <citation type="journal article" date="2012" name="Proc. Natl. Acad. Sci. U.S.A.">
        <title>Comparative genomics of Ceriporiopsis subvermispora and Phanerochaete chrysosporium provide insight into selective ligninolysis.</title>
        <authorList>
            <person name="Fernandez-Fueyo E."/>
            <person name="Ruiz-Duenas F.J."/>
            <person name="Ferreira P."/>
            <person name="Floudas D."/>
            <person name="Hibbett D.S."/>
            <person name="Canessa P."/>
            <person name="Larrondo L.F."/>
            <person name="James T.Y."/>
            <person name="Seelenfreund D."/>
            <person name="Lobos S."/>
            <person name="Polanco R."/>
            <person name="Tello M."/>
            <person name="Honda Y."/>
            <person name="Watanabe T."/>
            <person name="Watanabe T."/>
            <person name="Ryu J.S."/>
            <person name="Kubicek C.P."/>
            <person name="Schmoll M."/>
            <person name="Gaskell J."/>
            <person name="Hammel K.E."/>
            <person name="St John F.J."/>
            <person name="Vanden Wymelenberg A."/>
            <person name="Sabat G."/>
            <person name="Splinter BonDurant S."/>
            <person name="Syed K."/>
            <person name="Yadav J.S."/>
            <person name="Doddapaneni H."/>
            <person name="Subramanian V."/>
            <person name="Lavin J.L."/>
            <person name="Oguiza J.A."/>
            <person name="Perez G."/>
            <person name="Pisabarro A.G."/>
            <person name="Ramirez L."/>
            <person name="Santoyo F."/>
            <person name="Master E."/>
            <person name="Coutinho P.M."/>
            <person name="Henrissat B."/>
            <person name="Lombard V."/>
            <person name="Magnuson J.K."/>
            <person name="Kuees U."/>
            <person name="Hori C."/>
            <person name="Igarashi K."/>
            <person name="Samejima M."/>
            <person name="Held B.W."/>
            <person name="Barry K.W."/>
            <person name="LaButti K.M."/>
            <person name="Lapidus A."/>
            <person name="Lindquist E.A."/>
            <person name="Lucas S.M."/>
            <person name="Riley R."/>
            <person name="Salamov A.A."/>
            <person name="Hoffmeister D."/>
            <person name="Schwenk D."/>
            <person name="Hadar Y."/>
            <person name="Yarden O."/>
            <person name="de Vries R.P."/>
            <person name="Wiebenga A."/>
            <person name="Stenlid J."/>
            <person name="Eastwood D."/>
            <person name="Grigoriev I.V."/>
            <person name="Berka R.M."/>
            <person name="Blanchette R.A."/>
            <person name="Kersten P."/>
            <person name="Martinez A.T."/>
            <person name="Vicuna R."/>
            <person name="Cullen D."/>
        </authorList>
    </citation>
    <scope>NUCLEOTIDE SEQUENCE [LARGE SCALE GENOMIC DNA]</scope>
    <source>
        <strain evidence="2 3">B</strain>
    </source>
</reference>
<dbReference type="HOGENOM" id="CLU_783030_0_0_1"/>
<evidence type="ECO:0000256" key="1">
    <source>
        <dbReference type="SAM" id="MobiDB-lite"/>
    </source>
</evidence>
<keyword evidence="3" id="KW-1185">Reference proteome</keyword>
<gene>
    <name evidence="2" type="ORF">CERSUDRAFT_94321</name>
</gene>
<dbReference type="AlphaFoldDB" id="M2PLR0"/>
<feature type="region of interest" description="Disordered" evidence="1">
    <location>
        <begin position="232"/>
        <end position="251"/>
    </location>
</feature>
<sequence length="354" mass="36394">MTVGVVSFTEIPNNLVPAPVANAMPTPIAAALPSDIPSTVSSSPVNGIIGDPSTILRGASSNNRNSVNPASGLVPTKHRVGANHALPAQLMHVVRSGPLDPRTFREADYGTSPNMTIALDAIPTGTDADATTVVKRAQASHAHHKGSSSLQRIQMAEYGAAAGLDSSEDDDTPLPTPKWYELKAPAMNLHNPKTAASSMAGTVGMGRFAAGGLVHSAVGGIYGAAPDADAAEADAEDLDDDDDAPGISKRHSLELNTNSILPDIPNPNVDHKKVPAWKENIGLLNIDSNTPPRPPPEDPVAGVADKAQGAVQNADVGTTTAEEDVSAVAPAVAPASTAASRLPVSKDDLKYIQD</sequence>
<evidence type="ECO:0000313" key="3">
    <source>
        <dbReference type="Proteomes" id="UP000016930"/>
    </source>
</evidence>
<accession>M2PLR0</accession>
<protein>
    <submittedName>
        <fullName evidence="2">Uncharacterized protein</fullName>
    </submittedName>
</protein>
<proteinExistence type="predicted"/>
<feature type="compositionally biased region" description="Acidic residues" evidence="1">
    <location>
        <begin position="232"/>
        <end position="244"/>
    </location>
</feature>
<name>M2PLR0_CERS8</name>
<dbReference type="EMBL" id="KB445796">
    <property type="protein sequence ID" value="EMD37319.1"/>
    <property type="molecule type" value="Genomic_DNA"/>
</dbReference>
<feature type="region of interest" description="Disordered" evidence="1">
    <location>
        <begin position="284"/>
        <end position="322"/>
    </location>
</feature>